<reference evidence="2 3" key="1">
    <citation type="submission" date="2018-01" db="EMBL/GenBank/DDBJ databases">
        <title>Genome sequence of a Cantenovulum-like bacteria.</title>
        <authorList>
            <person name="Tan W.R."/>
            <person name="Lau N.-S."/>
            <person name="Go F."/>
            <person name="Amirul A.-A.A."/>
        </authorList>
    </citation>
    <scope>NUCLEOTIDE SEQUENCE [LARGE SCALE GENOMIC DNA]</scope>
    <source>
        <strain evidence="2 3">CCB-QB4</strain>
    </source>
</reference>
<dbReference type="RefSeq" id="WP_108603979.1">
    <property type="nucleotide sequence ID" value="NZ_CP026604.1"/>
</dbReference>
<dbReference type="InterPro" id="IPR016866">
    <property type="entry name" value="UCP028069"/>
</dbReference>
<evidence type="ECO:0000313" key="2">
    <source>
        <dbReference type="EMBL" id="AWB67913.1"/>
    </source>
</evidence>
<feature type="chain" id="PRO_5015608377" description="DUF3450 domain-containing protein" evidence="1">
    <location>
        <begin position="24"/>
        <end position="253"/>
    </location>
</feature>
<gene>
    <name evidence="2" type="ORF">C2869_16440</name>
</gene>
<keyword evidence="3" id="KW-1185">Reference proteome</keyword>
<evidence type="ECO:0000313" key="3">
    <source>
        <dbReference type="Proteomes" id="UP000244441"/>
    </source>
</evidence>
<keyword evidence="1" id="KW-0732">Signal</keyword>
<feature type="signal peptide" evidence="1">
    <location>
        <begin position="1"/>
        <end position="23"/>
    </location>
</feature>
<dbReference type="KEGG" id="cate:C2869_16440"/>
<evidence type="ECO:0008006" key="4">
    <source>
        <dbReference type="Google" id="ProtNLM"/>
    </source>
</evidence>
<dbReference type="EMBL" id="CP026604">
    <property type="protein sequence ID" value="AWB67913.1"/>
    <property type="molecule type" value="Genomic_DNA"/>
</dbReference>
<accession>A0A2S0VUQ0</accession>
<protein>
    <recommendedName>
        <fullName evidence="4">DUF3450 domain-containing protein</fullName>
    </recommendedName>
</protein>
<name>A0A2S0VUQ0_9ALTE</name>
<dbReference type="AlphaFoldDB" id="A0A2S0VUQ0"/>
<dbReference type="Pfam" id="PF11932">
    <property type="entry name" value="DUF3450"/>
    <property type="match status" value="1"/>
</dbReference>
<proteinExistence type="predicted"/>
<dbReference type="Proteomes" id="UP000244441">
    <property type="component" value="Chromosome"/>
</dbReference>
<sequence length="253" mass="28605">MKLANPLKISLLSACLMASGVHADSTLDPVVKASSEINKSAKKSQQRIDSISDDTVSRLQQFQTVNKEIDGLKVYNGQLQEQIDNQLQEMRDLNASIDQVSVVERQIMPLMLRMIDGLEQFVKLDVPFLPEERSKRIADLRKMMTAADVSSSEKFRRVLEAYQVEVDYGRTIEAYTGLLNVEGQERDVDFLRVGRLSLIYQTRDGKFSGTWDNEKQEYVALSAENRIQITKGIRIARKQLAPDLLNLPIASAK</sequence>
<dbReference type="PIRSF" id="PIRSF028069">
    <property type="entry name" value="UCP028069"/>
    <property type="match status" value="1"/>
</dbReference>
<evidence type="ECO:0000256" key="1">
    <source>
        <dbReference type="SAM" id="SignalP"/>
    </source>
</evidence>
<organism evidence="2 3">
    <name type="scientific">Saccharobesus litoralis</name>
    <dbReference type="NCBI Taxonomy" id="2172099"/>
    <lineage>
        <taxon>Bacteria</taxon>
        <taxon>Pseudomonadati</taxon>
        <taxon>Pseudomonadota</taxon>
        <taxon>Gammaproteobacteria</taxon>
        <taxon>Alteromonadales</taxon>
        <taxon>Alteromonadaceae</taxon>
        <taxon>Saccharobesus</taxon>
    </lineage>
</organism>
<dbReference type="OrthoDB" id="5880116at2"/>